<dbReference type="GO" id="GO:0008233">
    <property type="term" value="F:peptidase activity"/>
    <property type="evidence" value="ECO:0007669"/>
    <property type="project" value="UniProtKB-KW"/>
</dbReference>
<dbReference type="Pfam" id="PF00078">
    <property type="entry name" value="RVT_1"/>
    <property type="match status" value="1"/>
</dbReference>
<dbReference type="EMBL" id="MRZV01001094">
    <property type="protein sequence ID" value="PIK40689.1"/>
    <property type="molecule type" value="Genomic_DNA"/>
</dbReference>
<dbReference type="InterPro" id="IPR000477">
    <property type="entry name" value="RT_dom"/>
</dbReference>
<name>A0A2G8JY94_STIJA</name>
<dbReference type="InterPro" id="IPR043502">
    <property type="entry name" value="DNA/RNA_pol_sf"/>
</dbReference>
<comment type="caution">
    <text evidence="9">The sequence shown here is derived from an EMBL/GenBank/DDBJ whole genome shotgun (WGS) entry which is preliminary data.</text>
</comment>
<evidence type="ECO:0000259" key="8">
    <source>
        <dbReference type="Pfam" id="PF00078"/>
    </source>
</evidence>
<organism evidence="9 10">
    <name type="scientific">Stichopus japonicus</name>
    <name type="common">Sea cucumber</name>
    <dbReference type="NCBI Taxonomy" id="307972"/>
    <lineage>
        <taxon>Eukaryota</taxon>
        <taxon>Metazoa</taxon>
        <taxon>Echinodermata</taxon>
        <taxon>Eleutherozoa</taxon>
        <taxon>Echinozoa</taxon>
        <taxon>Holothuroidea</taxon>
        <taxon>Aspidochirotacea</taxon>
        <taxon>Aspidochirotida</taxon>
        <taxon>Stichopodidae</taxon>
        <taxon>Apostichopus</taxon>
    </lineage>
</organism>
<sequence length="152" mass="17457">MLKEQISQMLQLGIIVPSTSEWASPVVMVEKKDGTYRLAIDYRAVNAVTKQSNYPIPIIETILHSCIVTKVLLLLILSLNFWQSAIHPDDQHKTAFVCEEGLFEFTRLPFGLRNASQQFHNLLDIVFQSFNKDVSRRSYYPYIDDIVIHSAN</sequence>
<dbReference type="GO" id="GO:0004519">
    <property type="term" value="F:endonuclease activity"/>
    <property type="evidence" value="ECO:0007669"/>
    <property type="project" value="UniProtKB-KW"/>
</dbReference>
<keyword evidence="10" id="KW-1185">Reference proteome</keyword>
<dbReference type="GO" id="GO:0006508">
    <property type="term" value="P:proteolysis"/>
    <property type="evidence" value="ECO:0007669"/>
    <property type="project" value="UniProtKB-KW"/>
</dbReference>
<evidence type="ECO:0000256" key="4">
    <source>
        <dbReference type="ARBA" id="ARBA00022722"/>
    </source>
</evidence>
<dbReference type="AlphaFoldDB" id="A0A2G8JY94"/>
<dbReference type="InterPro" id="IPR043128">
    <property type="entry name" value="Rev_trsase/Diguanyl_cyclase"/>
</dbReference>
<dbReference type="GO" id="GO:0003964">
    <property type="term" value="F:RNA-directed DNA polymerase activity"/>
    <property type="evidence" value="ECO:0007669"/>
    <property type="project" value="UniProtKB-KW"/>
</dbReference>
<keyword evidence="7" id="KW-0695">RNA-directed DNA polymerase</keyword>
<keyword evidence="6" id="KW-0378">Hydrolase</keyword>
<dbReference type="InterPro" id="IPR053134">
    <property type="entry name" value="RNA-dir_DNA_polymerase"/>
</dbReference>
<gene>
    <name evidence="9" type="ORF">BSL78_22444</name>
</gene>
<accession>A0A2G8JY94</accession>
<dbReference type="Gene3D" id="3.10.10.10">
    <property type="entry name" value="HIV Type 1 Reverse Transcriptase, subunit A, domain 1"/>
    <property type="match status" value="1"/>
</dbReference>
<evidence type="ECO:0000256" key="3">
    <source>
        <dbReference type="ARBA" id="ARBA00022695"/>
    </source>
</evidence>
<keyword evidence="5" id="KW-0255">Endonuclease</keyword>
<feature type="domain" description="Reverse transcriptase" evidence="8">
    <location>
        <begin position="29"/>
        <end position="151"/>
    </location>
</feature>
<keyword evidence="2" id="KW-0808">Transferase</keyword>
<evidence type="ECO:0000256" key="1">
    <source>
        <dbReference type="ARBA" id="ARBA00022670"/>
    </source>
</evidence>
<keyword evidence="3" id="KW-0548">Nucleotidyltransferase</keyword>
<dbReference type="OrthoDB" id="6773263at2759"/>
<evidence type="ECO:0000313" key="10">
    <source>
        <dbReference type="Proteomes" id="UP000230750"/>
    </source>
</evidence>
<evidence type="ECO:0000256" key="6">
    <source>
        <dbReference type="ARBA" id="ARBA00022801"/>
    </source>
</evidence>
<dbReference type="Gene3D" id="3.30.70.270">
    <property type="match status" value="1"/>
</dbReference>
<proteinExistence type="predicted"/>
<evidence type="ECO:0000256" key="5">
    <source>
        <dbReference type="ARBA" id="ARBA00022759"/>
    </source>
</evidence>
<protein>
    <recommendedName>
        <fullName evidence="8">Reverse transcriptase domain-containing protein</fullName>
    </recommendedName>
</protein>
<evidence type="ECO:0000313" key="9">
    <source>
        <dbReference type="EMBL" id="PIK40689.1"/>
    </source>
</evidence>
<dbReference type="Proteomes" id="UP000230750">
    <property type="component" value="Unassembled WGS sequence"/>
</dbReference>
<keyword evidence="1" id="KW-0645">Protease</keyword>
<reference evidence="9 10" key="1">
    <citation type="journal article" date="2017" name="PLoS Biol.">
        <title>The sea cucumber genome provides insights into morphological evolution and visceral regeneration.</title>
        <authorList>
            <person name="Zhang X."/>
            <person name="Sun L."/>
            <person name="Yuan J."/>
            <person name="Sun Y."/>
            <person name="Gao Y."/>
            <person name="Zhang L."/>
            <person name="Li S."/>
            <person name="Dai H."/>
            <person name="Hamel J.F."/>
            <person name="Liu C."/>
            <person name="Yu Y."/>
            <person name="Liu S."/>
            <person name="Lin W."/>
            <person name="Guo K."/>
            <person name="Jin S."/>
            <person name="Xu P."/>
            <person name="Storey K.B."/>
            <person name="Huan P."/>
            <person name="Zhang T."/>
            <person name="Zhou Y."/>
            <person name="Zhang J."/>
            <person name="Lin C."/>
            <person name="Li X."/>
            <person name="Xing L."/>
            <person name="Huo D."/>
            <person name="Sun M."/>
            <person name="Wang L."/>
            <person name="Mercier A."/>
            <person name="Li F."/>
            <person name="Yang H."/>
            <person name="Xiang J."/>
        </authorList>
    </citation>
    <scope>NUCLEOTIDE SEQUENCE [LARGE SCALE GENOMIC DNA]</scope>
    <source>
        <strain evidence="9">Shaxun</strain>
        <tissue evidence="9">Muscle</tissue>
    </source>
</reference>
<dbReference type="SUPFAM" id="SSF56672">
    <property type="entry name" value="DNA/RNA polymerases"/>
    <property type="match status" value="1"/>
</dbReference>
<dbReference type="CDD" id="cd01647">
    <property type="entry name" value="RT_LTR"/>
    <property type="match status" value="1"/>
</dbReference>
<dbReference type="PANTHER" id="PTHR24559:SF435">
    <property type="entry name" value="RIBONUCLEASE H"/>
    <property type="match status" value="1"/>
</dbReference>
<keyword evidence="4" id="KW-0540">Nuclease</keyword>
<dbReference type="FunFam" id="3.10.10.10:FF:000007">
    <property type="entry name" value="Retrovirus-related Pol polyprotein from transposon 17.6-like Protein"/>
    <property type="match status" value="1"/>
</dbReference>
<evidence type="ECO:0000256" key="2">
    <source>
        <dbReference type="ARBA" id="ARBA00022679"/>
    </source>
</evidence>
<dbReference type="PANTHER" id="PTHR24559">
    <property type="entry name" value="TRANSPOSON TY3-I GAG-POL POLYPROTEIN"/>
    <property type="match status" value="1"/>
</dbReference>
<evidence type="ECO:0000256" key="7">
    <source>
        <dbReference type="ARBA" id="ARBA00022918"/>
    </source>
</evidence>